<protein>
    <submittedName>
        <fullName evidence="1">Uncharacterized protein</fullName>
    </submittedName>
</protein>
<dbReference type="AlphaFoldDB" id="A0A077W9P3"/>
<sequence length="139" mass="15551">MPVAIPRMNDPCCPLCGYSLKQFQINMTCHVTMCENVECPFPLDQPEIETFINMGEGALTALLDKHKVNEPLPQATPPPCLSDIEQLFNDEDDNSDTMTPMDTPPVEMSLFDGLDDMIPFDTKDDPFQENAELDQLLGL</sequence>
<gene>
    <name evidence="1" type="ORF">LRAMOSA01132</name>
</gene>
<accession>A0A077W9P3</accession>
<evidence type="ECO:0000313" key="1">
    <source>
        <dbReference type="EMBL" id="CDS03731.1"/>
    </source>
</evidence>
<name>A0A077W9P3_9FUNG</name>
<reference evidence="1" key="1">
    <citation type="journal article" date="2014" name="Genome Announc.">
        <title>De novo whole-genome sequence and genome annotation of Lichtheimia ramosa.</title>
        <authorList>
            <person name="Linde J."/>
            <person name="Schwartze V."/>
            <person name="Binder U."/>
            <person name="Lass-Florl C."/>
            <person name="Voigt K."/>
            <person name="Horn F."/>
        </authorList>
    </citation>
    <scope>NUCLEOTIDE SEQUENCE</scope>
    <source>
        <strain evidence="1">JMRC FSU:6197</strain>
    </source>
</reference>
<dbReference type="EMBL" id="LK023313">
    <property type="protein sequence ID" value="CDS03731.1"/>
    <property type="molecule type" value="Genomic_DNA"/>
</dbReference>
<dbReference type="OrthoDB" id="2232718at2759"/>
<proteinExistence type="predicted"/>
<organism evidence="1">
    <name type="scientific">Lichtheimia ramosa</name>
    <dbReference type="NCBI Taxonomy" id="688394"/>
    <lineage>
        <taxon>Eukaryota</taxon>
        <taxon>Fungi</taxon>
        <taxon>Fungi incertae sedis</taxon>
        <taxon>Mucoromycota</taxon>
        <taxon>Mucoromycotina</taxon>
        <taxon>Mucoromycetes</taxon>
        <taxon>Mucorales</taxon>
        <taxon>Lichtheimiaceae</taxon>
        <taxon>Lichtheimia</taxon>
    </lineage>
</organism>